<evidence type="ECO:0000256" key="2">
    <source>
        <dbReference type="SAM" id="Phobius"/>
    </source>
</evidence>
<evidence type="ECO:0000313" key="4">
    <source>
        <dbReference type="Proteomes" id="UP001199469"/>
    </source>
</evidence>
<proteinExistence type="predicted"/>
<sequence>MCAPTRPAPDTAGPDTDVLVAVDDPGPSWHSEALTAELPTQLPAPRLVEGTRMLGPFEGSGYVDPPHLVARADGQLVRLPPLLHALVALLAHDVSARPRRRRRRVRAGTGTPDAGLAGLRPPARGYRTVDEVAAALSRATGDEYAAEHIVFLLDRKLAPLGLAHASDGSAPDVERRPPWLSLRLRTTLLSPEWSSRVGGAFAWMFAVPVVVAVLVAFALAQAWVFTSADTTGALTTTMLDPVGVLTVLLLAIGSAAFHETGHAAACRFGGVAPGGMGAGIYLVWPAFYTDITATYQLGRAGRIRADLGGVYFNAVVVLGLVAGYLATGWPPLLVAVIAANLEIMQQLLPSLRFDGYYIVSDLAGVPDLFKYIGPIVRRHLLRRPVEPRLEELRPWPQRLVAVWVMCVVPALAIQLGFVVAHLPDIVTSGLDEARGLVARASVSAHPVLDWLSTGIRLLFLALPVVGLCYLLWTLARGLARLIVSRLRRPAASARHRSAATV</sequence>
<dbReference type="EMBL" id="JAJNDB010000001">
    <property type="protein sequence ID" value="MCD2192755.1"/>
    <property type="molecule type" value="Genomic_DNA"/>
</dbReference>
<comment type="caution">
    <text evidence="3">The sequence shown here is derived from an EMBL/GenBank/DDBJ whole genome shotgun (WGS) entry which is preliminary data.</text>
</comment>
<evidence type="ECO:0008006" key="5">
    <source>
        <dbReference type="Google" id="ProtNLM"/>
    </source>
</evidence>
<dbReference type="RefSeq" id="WP_230730426.1">
    <property type="nucleotide sequence ID" value="NZ_JAJNDB010000001.1"/>
</dbReference>
<keyword evidence="2" id="KW-1133">Transmembrane helix</keyword>
<dbReference type="Proteomes" id="UP001199469">
    <property type="component" value="Unassembled WGS sequence"/>
</dbReference>
<organism evidence="3 4">
    <name type="scientific">Actinomycetospora endophytica</name>
    <dbReference type="NCBI Taxonomy" id="2291215"/>
    <lineage>
        <taxon>Bacteria</taxon>
        <taxon>Bacillati</taxon>
        <taxon>Actinomycetota</taxon>
        <taxon>Actinomycetes</taxon>
        <taxon>Pseudonocardiales</taxon>
        <taxon>Pseudonocardiaceae</taxon>
        <taxon>Actinomycetospora</taxon>
    </lineage>
</organism>
<evidence type="ECO:0000313" key="3">
    <source>
        <dbReference type="EMBL" id="MCD2192755.1"/>
    </source>
</evidence>
<feature type="transmembrane region" description="Helical" evidence="2">
    <location>
        <begin position="308"/>
        <end position="341"/>
    </location>
</feature>
<evidence type="ECO:0000256" key="1">
    <source>
        <dbReference type="SAM" id="MobiDB-lite"/>
    </source>
</evidence>
<feature type="transmembrane region" description="Helical" evidence="2">
    <location>
        <begin position="399"/>
        <end position="422"/>
    </location>
</feature>
<reference evidence="3 4" key="1">
    <citation type="submission" date="2021-11" db="EMBL/GenBank/DDBJ databases">
        <title>Draft genome sequence of Actinomycetospora sp. SF1 isolated from the rhizosphere soil.</title>
        <authorList>
            <person name="Duangmal K."/>
            <person name="Chantavorakit T."/>
        </authorList>
    </citation>
    <scope>NUCLEOTIDE SEQUENCE [LARGE SCALE GENOMIC DNA]</scope>
    <source>
        <strain evidence="3 4">TBRC 5722</strain>
    </source>
</reference>
<keyword evidence="2" id="KW-0472">Membrane</keyword>
<protein>
    <recommendedName>
        <fullName evidence="5">Peptide zinc metalloprotease protein</fullName>
    </recommendedName>
</protein>
<keyword evidence="2" id="KW-0812">Transmembrane</keyword>
<name>A0ABS8P5D6_9PSEU</name>
<feature type="transmembrane region" description="Helical" evidence="2">
    <location>
        <begin position="200"/>
        <end position="226"/>
    </location>
</feature>
<accession>A0ABS8P5D6</accession>
<feature type="transmembrane region" description="Helical" evidence="2">
    <location>
        <begin position="269"/>
        <end position="288"/>
    </location>
</feature>
<gene>
    <name evidence="3" type="ORF">LQ327_05060</name>
</gene>
<feature type="transmembrane region" description="Helical" evidence="2">
    <location>
        <begin position="457"/>
        <end position="479"/>
    </location>
</feature>
<keyword evidence="4" id="KW-1185">Reference proteome</keyword>
<feature type="transmembrane region" description="Helical" evidence="2">
    <location>
        <begin position="238"/>
        <end position="257"/>
    </location>
</feature>
<feature type="region of interest" description="Disordered" evidence="1">
    <location>
        <begin position="98"/>
        <end position="120"/>
    </location>
</feature>